<organism evidence="2 3">
    <name type="scientific">Acrobeloides nanus</name>
    <dbReference type="NCBI Taxonomy" id="290746"/>
    <lineage>
        <taxon>Eukaryota</taxon>
        <taxon>Metazoa</taxon>
        <taxon>Ecdysozoa</taxon>
        <taxon>Nematoda</taxon>
        <taxon>Chromadorea</taxon>
        <taxon>Rhabditida</taxon>
        <taxon>Tylenchina</taxon>
        <taxon>Cephalobomorpha</taxon>
        <taxon>Cephaloboidea</taxon>
        <taxon>Cephalobidae</taxon>
        <taxon>Acrobeloides</taxon>
    </lineage>
</organism>
<dbReference type="SUPFAM" id="SSF56436">
    <property type="entry name" value="C-type lectin-like"/>
    <property type="match status" value="2"/>
</dbReference>
<proteinExistence type="predicted"/>
<dbReference type="Pfam" id="PF00059">
    <property type="entry name" value="Lectin_C"/>
    <property type="match status" value="2"/>
</dbReference>
<reference evidence="3" key="1">
    <citation type="submission" date="2022-11" db="UniProtKB">
        <authorList>
            <consortium name="WormBaseParasite"/>
        </authorList>
    </citation>
    <scope>IDENTIFICATION</scope>
</reference>
<dbReference type="InterPro" id="IPR016187">
    <property type="entry name" value="CTDL_fold"/>
</dbReference>
<dbReference type="InterPro" id="IPR016186">
    <property type="entry name" value="C-type_lectin-like/link_sf"/>
</dbReference>
<dbReference type="PROSITE" id="PS50041">
    <property type="entry name" value="C_TYPE_LECTIN_2"/>
    <property type="match status" value="2"/>
</dbReference>
<dbReference type="InterPro" id="IPR001304">
    <property type="entry name" value="C-type_lectin-like"/>
</dbReference>
<keyword evidence="2" id="KW-1185">Reference proteome</keyword>
<dbReference type="CDD" id="cd00037">
    <property type="entry name" value="CLECT"/>
    <property type="match status" value="2"/>
</dbReference>
<feature type="domain" description="C-type lectin" evidence="1">
    <location>
        <begin position="125"/>
        <end position="249"/>
    </location>
</feature>
<dbReference type="PANTHER" id="PTHR22803">
    <property type="entry name" value="MANNOSE, PHOSPHOLIPASE, LECTIN RECEPTOR RELATED"/>
    <property type="match status" value="1"/>
</dbReference>
<dbReference type="SMART" id="SM00034">
    <property type="entry name" value="CLECT"/>
    <property type="match status" value="2"/>
</dbReference>
<dbReference type="AlphaFoldDB" id="A0A914DQ14"/>
<accession>A0A914DQ14</accession>
<protein>
    <submittedName>
        <fullName evidence="3">C-type lectin domain-containing protein</fullName>
    </submittedName>
</protein>
<dbReference type="Proteomes" id="UP000887540">
    <property type="component" value="Unplaced"/>
</dbReference>
<dbReference type="InterPro" id="IPR050111">
    <property type="entry name" value="C-type_lectin/snaclec_domain"/>
</dbReference>
<evidence type="ECO:0000259" key="1">
    <source>
        <dbReference type="PROSITE" id="PS50041"/>
    </source>
</evidence>
<sequence length="255" mass="28521">MTPTNFYDAETNCVINNGHLASSTNGFVNSFISEMAKGIISDNGAQIWLGSTINSTNWTDGQPFSYKHWAKGEPSLSNGCVTMQISTSDWYAKSCNTPFPYFCEINASASEAYPTTQPIFVFYNQNWTEAEKICVQKSAHLASIHSTLENSFLVEFAQTGFSVSDGMDGYTWFEWQTLIGLYDSYGNGDFKWTDNSSIDFLNWGSFWPNKPGQPTGVGLTTDEVTGEPGYFQHWFDSYQSVEYRAFVCKKAAKLS</sequence>
<dbReference type="WBParaSite" id="ACRNAN_scaffold3175.g11258.t1">
    <property type="protein sequence ID" value="ACRNAN_scaffold3175.g11258.t1"/>
    <property type="gene ID" value="ACRNAN_scaffold3175.g11258"/>
</dbReference>
<evidence type="ECO:0000313" key="2">
    <source>
        <dbReference type="Proteomes" id="UP000887540"/>
    </source>
</evidence>
<feature type="domain" description="C-type lectin" evidence="1">
    <location>
        <begin position="1"/>
        <end position="104"/>
    </location>
</feature>
<evidence type="ECO:0000313" key="3">
    <source>
        <dbReference type="WBParaSite" id="ACRNAN_scaffold3175.g11258.t1"/>
    </source>
</evidence>
<name>A0A914DQ14_9BILA</name>
<dbReference type="Gene3D" id="3.10.100.10">
    <property type="entry name" value="Mannose-Binding Protein A, subunit A"/>
    <property type="match status" value="2"/>
</dbReference>